<keyword evidence="3" id="KW-1185">Reference proteome</keyword>
<evidence type="ECO:0000313" key="3">
    <source>
        <dbReference type="Proteomes" id="UP000265419"/>
    </source>
</evidence>
<dbReference type="InterPro" id="IPR034660">
    <property type="entry name" value="DinB/YfiT-like"/>
</dbReference>
<feature type="domain" description="Mycothiol-dependent maleylpyruvate isomerase metal-binding" evidence="1">
    <location>
        <begin position="9"/>
        <end position="113"/>
    </location>
</feature>
<sequence>MDFALSSRDALAEALLAAGPSAPTLCEGWEARHLAAHLVLREHSVWAAGIVGGPLRAGMERRLASMADAASSPADFAALVATFRAGPGKLSPLRAAKVDAAANLLEYFVHTEDVRRAREQWAPRALEGAYAAALWGQLLQRSAVLLRKAPVGVILVRPDGVRARARRGADSVAVTGGIGELVLYLHGRGEHALVTFEGAPEAVAALRGFRPTV</sequence>
<reference evidence="2 3" key="1">
    <citation type="submission" date="2018-07" db="EMBL/GenBank/DDBJ databases">
        <title>Arthrobacter sp. nov., isolated from raw cow's milk with high bacterial count.</title>
        <authorList>
            <person name="Hahne J."/>
            <person name="Isele D."/>
            <person name="Lipski A."/>
        </authorList>
    </citation>
    <scope>NUCLEOTIDE SEQUENCE [LARGE SCALE GENOMIC DNA]</scope>
    <source>
        <strain evidence="2 3">JZ R-35</strain>
    </source>
</reference>
<dbReference type="AlphaFoldDB" id="A0A399J823"/>
<dbReference type="Pfam" id="PF11716">
    <property type="entry name" value="MDMPI_N"/>
    <property type="match status" value="1"/>
</dbReference>
<dbReference type="RefSeq" id="WP_119425192.1">
    <property type="nucleotide sequence ID" value="NZ_QQXK01000022.1"/>
</dbReference>
<gene>
    <name evidence="2" type="ORF">DWB68_11085</name>
</gene>
<protein>
    <submittedName>
        <fullName evidence="2">TIGR03085 family protein</fullName>
    </submittedName>
</protein>
<evidence type="ECO:0000313" key="2">
    <source>
        <dbReference type="EMBL" id="RII41705.1"/>
    </source>
</evidence>
<name>A0A399J823_9MICC</name>
<dbReference type="Proteomes" id="UP000265419">
    <property type="component" value="Unassembled WGS sequence"/>
</dbReference>
<organism evidence="2 3">
    <name type="scientific">Galactobacter valiniphilus</name>
    <dbReference type="NCBI Taxonomy" id="2676122"/>
    <lineage>
        <taxon>Bacteria</taxon>
        <taxon>Bacillati</taxon>
        <taxon>Actinomycetota</taxon>
        <taxon>Actinomycetes</taxon>
        <taxon>Micrococcales</taxon>
        <taxon>Micrococcaceae</taxon>
        <taxon>Galactobacter</taxon>
    </lineage>
</organism>
<evidence type="ECO:0000259" key="1">
    <source>
        <dbReference type="Pfam" id="PF11716"/>
    </source>
</evidence>
<dbReference type="SUPFAM" id="SSF109854">
    <property type="entry name" value="DinB/YfiT-like putative metalloenzymes"/>
    <property type="match status" value="1"/>
</dbReference>
<proteinExistence type="predicted"/>
<dbReference type="NCBIfam" id="TIGR03083">
    <property type="entry name" value="maleylpyruvate isomerase family mycothiol-dependent enzyme"/>
    <property type="match status" value="1"/>
</dbReference>
<dbReference type="NCBIfam" id="TIGR03085">
    <property type="entry name" value="TIGR03085 family metal-binding protein"/>
    <property type="match status" value="1"/>
</dbReference>
<comment type="caution">
    <text evidence="2">The sequence shown here is derived from an EMBL/GenBank/DDBJ whole genome shotgun (WGS) entry which is preliminary data.</text>
</comment>
<dbReference type="EMBL" id="QQXK01000022">
    <property type="protein sequence ID" value="RII41705.1"/>
    <property type="molecule type" value="Genomic_DNA"/>
</dbReference>
<dbReference type="InterPro" id="IPR017517">
    <property type="entry name" value="Maleyloyr_isom"/>
</dbReference>
<dbReference type="InterPro" id="IPR024344">
    <property type="entry name" value="MDMPI_metal-binding"/>
</dbReference>
<accession>A0A399J823</accession>
<dbReference type="InterPro" id="IPR017519">
    <property type="entry name" value="CHP03085"/>
</dbReference>
<dbReference type="GO" id="GO:0046872">
    <property type="term" value="F:metal ion binding"/>
    <property type="evidence" value="ECO:0007669"/>
    <property type="project" value="InterPro"/>
</dbReference>